<gene>
    <name evidence="7" type="ORF">H480_21797</name>
</gene>
<comment type="caution">
    <text evidence="7">The sequence shown here is derived from an EMBL/GenBank/DDBJ whole genome shotgun (WGS) entry which is preliminary data.</text>
</comment>
<dbReference type="PROSITE" id="PS00595">
    <property type="entry name" value="AA_TRANSFER_CLASS_5"/>
    <property type="match status" value="1"/>
</dbReference>
<reference evidence="7 8" key="1">
    <citation type="submission" date="2013-02" db="EMBL/GenBank/DDBJ databases">
        <title>Draft genome sequence of Amycolatopsis vancoresmycina strain DSM 44592T.</title>
        <authorList>
            <person name="Kumar S."/>
            <person name="Kaur N."/>
            <person name="Kaur C."/>
            <person name="Raghava G.P.S."/>
            <person name="Mayilraj S."/>
        </authorList>
    </citation>
    <scope>NUCLEOTIDE SEQUENCE [LARGE SCALE GENOMIC DNA]</scope>
    <source>
        <strain evidence="7 8">DSM 44592</strain>
    </source>
</reference>
<protein>
    <submittedName>
        <fullName evidence="7">Aminotransferase</fullName>
    </submittedName>
</protein>
<dbReference type="Gene3D" id="3.90.1150.10">
    <property type="entry name" value="Aspartate Aminotransferase, domain 1"/>
    <property type="match status" value="1"/>
</dbReference>
<keyword evidence="7" id="KW-0808">Transferase</keyword>
<comment type="cofactor">
    <cofactor evidence="1 5">
        <name>pyridoxal 5'-phosphate</name>
        <dbReference type="ChEBI" id="CHEBI:597326"/>
    </cofactor>
</comment>
<dbReference type="InterPro" id="IPR015421">
    <property type="entry name" value="PyrdxlP-dep_Trfase_major"/>
</dbReference>
<dbReference type="Gene3D" id="3.40.640.10">
    <property type="entry name" value="Type I PLP-dependent aspartate aminotransferase-like (Major domain)"/>
    <property type="match status" value="1"/>
</dbReference>
<evidence type="ECO:0000259" key="6">
    <source>
        <dbReference type="Pfam" id="PF00266"/>
    </source>
</evidence>
<keyword evidence="2" id="KW-0663">Pyridoxal phosphate</keyword>
<dbReference type="SUPFAM" id="SSF53383">
    <property type="entry name" value="PLP-dependent transferases"/>
    <property type="match status" value="1"/>
</dbReference>
<dbReference type="InterPro" id="IPR000192">
    <property type="entry name" value="Aminotrans_V_dom"/>
</dbReference>
<evidence type="ECO:0000256" key="4">
    <source>
        <dbReference type="RuleBase" id="RU004075"/>
    </source>
</evidence>
<dbReference type="EMBL" id="AOUO01000316">
    <property type="protein sequence ID" value="EOD66389.1"/>
    <property type="molecule type" value="Genomic_DNA"/>
</dbReference>
<evidence type="ECO:0000256" key="2">
    <source>
        <dbReference type="ARBA" id="ARBA00022898"/>
    </source>
</evidence>
<feature type="domain" description="Aminotransferase class V" evidence="6">
    <location>
        <begin position="8"/>
        <end position="368"/>
    </location>
</feature>
<dbReference type="Pfam" id="PF00266">
    <property type="entry name" value="Aminotran_5"/>
    <property type="match status" value="1"/>
</dbReference>
<dbReference type="PATRIC" id="fig|1292037.4.peg.4130"/>
<dbReference type="PANTHER" id="PTHR43586">
    <property type="entry name" value="CYSTEINE DESULFURASE"/>
    <property type="match status" value="1"/>
</dbReference>
<dbReference type="InterPro" id="IPR015424">
    <property type="entry name" value="PyrdxlP-dep_Trfase"/>
</dbReference>
<dbReference type="eggNOG" id="COG0520">
    <property type="taxonomic scope" value="Bacteria"/>
</dbReference>
<keyword evidence="8" id="KW-1185">Reference proteome</keyword>
<dbReference type="PANTHER" id="PTHR43586:SF24">
    <property type="entry name" value="BLR4730 PROTEIN"/>
    <property type="match status" value="1"/>
</dbReference>
<keyword evidence="3" id="KW-0045">Antibiotic biosynthesis</keyword>
<dbReference type="InterPro" id="IPR015422">
    <property type="entry name" value="PyrdxlP-dep_Trfase_small"/>
</dbReference>
<accession>R1I7H6</accession>
<dbReference type="InterPro" id="IPR020578">
    <property type="entry name" value="Aminotrans_V_PyrdxlP_BS"/>
</dbReference>
<proteinExistence type="inferred from homology"/>
<dbReference type="RefSeq" id="WP_003091173.1">
    <property type="nucleotide sequence ID" value="NZ_AOUO01000316.1"/>
</dbReference>
<dbReference type="GO" id="GO:0008483">
    <property type="term" value="F:transaminase activity"/>
    <property type="evidence" value="ECO:0007669"/>
    <property type="project" value="UniProtKB-KW"/>
</dbReference>
<dbReference type="GO" id="GO:0017000">
    <property type="term" value="P:antibiotic biosynthetic process"/>
    <property type="evidence" value="ECO:0007669"/>
    <property type="project" value="UniProtKB-KW"/>
</dbReference>
<sequence length="377" mass="40259">MTGRRIHFNTAGAGIPAPAVPRVMAAYLALEAEVGPYEAEALHETELTSTVYARLAELVGARPAEIALFGSATDAWCRVVNRLPVPPGSRIWLTPYEYAGNLIALQLLARRRGCTLEVVPLGPDGELDLDWMRTRLDDRVALVSVVHMPSGAGVLLPVERIGAVLAGSAAVYVVDACQTVGQRPVDVSAIGCHVLTAAGRKFLRGPRGSGFAYVRPDLRDRLEPGFADLHAADVESLHRFRLTDPTAARLETAERSNAVTLGLLAAAEHALSHPGGPAPEVIDALHDVVNAAPGARVLGPPRSRTPIVSFRHERVPADRIRAVLAEDGVTGWVALGSHTPLYLAAAGVDRFVRMSAHHHNTVGDVEVFARALRRAVD</sequence>
<dbReference type="OrthoDB" id="9808002at2"/>
<comment type="similarity">
    <text evidence="4">Belongs to the class-V pyridoxal-phosphate-dependent aminotransferase family.</text>
</comment>
<evidence type="ECO:0000313" key="8">
    <source>
        <dbReference type="Proteomes" id="UP000014139"/>
    </source>
</evidence>
<name>R1I7H6_9PSEU</name>
<evidence type="ECO:0000313" key="7">
    <source>
        <dbReference type="EMBL" id="EOD66389.1"/>
    </source>
</evidence>
<evidence type="ECO:0000256" key="5">
    <source>
        <dbReference type="RuleBase" id="RU004504"/>
    </source>
</evidence>
<evidence type="ECO:0000256" key="1">
    <source>
        <dbReference type="ARBA" id="ARBA00001933"/>
    </source>
</evidence>
<organism evidence="7 8">
    <name type="scientific">Amycolatopsis vancoresmycina DSM 44592</name>
    <dbReference type="NCBI Taxonomy" id="1292037"/>
    <lineage>
        <taxon>Bacteria</taxon>
        <taxon>Bacillati</taxon>
        <taxon>Actinomycetota</taxon>
        <taxon>Actinomycetes</taxon>
        <taxon>Pseudonocardiales</taxon>
        <taxon>Pseudonocardiaceae</taxon>
        <taxon>Amycolatopsis</taxon>
    </lineage>
</organism>
<dbReference type="Proteomes" id="UP000014139">
    <property type="component" value="Unassembled WGS sequence"/>
</dbReference>
<dbReference type="AlphaFoldDB" id="R1I7H6"/>
<keyword evidence="7" id="KW-0032">Aminotransferase</keyword>
<evidence type="ECO:0000256" key="3">
    <source>
        <dbReference type="ARBA" id="ARBA00023194"/>
    </source>
</evidence>